<dbReference type="SUPFAM" id="SSF54106">
    <property type="entry name" value="LysM domain"/>
    <property type="match status" value="1"/>
</dbReference>
<dbReference type="InterPro" id="IPR001775">
    <property type="entry name" value="GspD/PilQ"/>
</dbReference>
<reference evidence="4 5" key="1">
    <citation type="submission" date="2022-08" db="EMBL/GenBank/DDBJ databases">
        <title>Bacterial and archaeal communities from various locations to study Microbial Dark Matter (Phase II).</title>
        <authorList>
            <person name="Stepanauskas R."/>
        </authorList>
    </citation>
    <scope>NUCLEOTIDE SEQUENCE [LARGE SCALE GENOMIC DNA]</scope>
    <source>
        <strain evidence="4 5">PD1</strain>
    </source>
</reference>
<dbReference type="PANTHER" id="PTHR30332">
    <property type="entry name" value="PROBABLE GENERAL SECRETION PATHWAY PROTEIN D"/>
    <property type="match status" value="1"/>
</dbReference>
<dbReference type="Pfam" id="PF01476">
    <property type="entry name" value="LysM"/>
    <property type="match status" value="1"/>
</dbReference>
<comment type="similarity">
    <text evidence="1">Belongs to the bacterial secretin family.</text>
</comment>
<evidence type="ECO:0000259" key="3">
    <source>
        <dbReference type="PROSITE" id="PS51782"/>
    </source>
</evidence>
<dbReference type="SMART" id="SM00257">
    <property type="entry name" value="LysM"/>
    <property type="match status" value="1"/>
</dbReference>
<dbReference type="InterPro" id="IPR007055">
    <property type="entry name" value="BON_dom"/>
</dbReference>
<dbReference type="PANTHER" id="PTHR30332:SF17">
    <property type="entry name" value="TYPE IV PILIATION SYSTEM PROTEIN DR_0774-RELATED"/>
    <property type="match status" value="1"/>
</dbReference>
<dbReference type="Gene3D" id="3.40.1520.20">
    <property type="match status" value="2"/>
</dbReference>
<comment type="caution">
    <text evidence="4">The sequence shown here is derived from an EMBL/GenBank/DDBJ whole genome shotgun (WGS) entry which is preliminary data.</text>
</comment>
<accession>A0ABT2EN07</accession>
<feature type="region of interest" description="Disordered" evidence="2">
    <location>
        <begin position="76"/>
        <end position="96"/>
    </location>
</feature>
<protein>
    <submittedName>
        <fullName evidence="4">Flp pilus assembly secretin CpaC</fullName>
    </submittedName>
</protein>
<dbReference type="InterPro" id="IPR018392">
    <property type="entry name" value="LysM"/>
</dbReference>
<dbReference type="PRINTS" id="PR00811">
    <property type="entry name" value="BCTERIALGSPD"/>
</dbReference>
<dbReference type="PROSITE" id="PS51782">
    <property type="entry name" value="LYSM"/>
    <property type="match status" value="1"/>
</dbReference>
<sequence length="712" mass="76017">MRVHRFFGVIMIATWLLSLPWGQTQGWQWHTVQKGETLYGLARQYQTTVNQIVQLNGWKAPRPLKVGEKIKVPAKVAAPTAKPSPKPSKEVARKKPIPSLPPTRLQVLQVQVGKAVVLTIRNLRSVSVANPEVADVQVLGPDHLGVLGKSVGNTTLIVIADGRTFTLDVQVVPEPFLRERLMALINIPTVQVEVIKGAIVLSGTVPTQQDKERIAALARLFAATVLDLLRVEEAKPPEEVKPALPSPQEVERGIGIEGVKVRVVGDSIVLEGVVNSPEDAARAEKIAVLLAPKVVNLLQVRPMTAEEVQALIAIPTVKVRSTPEAIVVEGEVSSAEELQRLNEILAQVRGKVINWVKVATPPPPPPTPPPPSFAERVKEAIGIPTIDVKGDEKGLVLMGTVSSQAEKERALRIARFMLGLPPVPPPTPAPAVPPLGITTMTAPITGVGGIGVNPVTVAPTAPAQQQPQILDLIEVKGGKQIRVELQVVEINRTALRNLGIEYPALSSPDPLQAPGIVFGQIENPTTGGVTGFAQRTPIKAVLQAMEQKNLARTLSAPSAVVLSGQEARFNVGGEIPIPIATVAPGVGTTTAVEFRPFGLVLSVIPTVEPNGKIALRVSTEVSELDTTIAVNIGGALIPGTRIRKASTQVELASGETLVMSGLVQRIQQEIVNKVPFLSKIPILGELFTSRKFQQGETELAILVTPILIEPTE</sequence>
<dbReference type="Pfam" id="PF00263">
    <property type="entry name" value="Secretin"/>
    <property type="match status" value="1"/>
</dbReference>
<dbReference type="InterPro" id="IPR032789">
    <property type="entry name" value="T2SS-T3SS_pil_N"/>
</dbReference>
<evidence type="ECO:0000313" key="4">
    <source>
        <dbReference type="EMBL" id="MCS3918821.1"/>
    </source>
</evidence>
<dbReference type="RefSeq" id="WP_259094869.1">
    <property type="nucleotide sequence ID" value="NZ_CP130454.1"/>
</dbReference>
<evidence type="ECO:0000313" key="5">
    <source>
        <dbReference type="Proteomes" id="UP001204798"/>
    </source>
</evidence>
<name>A0ABT2EN07_9BACT</name>
<dbReference type="InterPro" id="IPR036779">
    <property type="entry name" value="LysM_dom_sf"/>
</dbReference>
<dbReference type="InterPro" id="IPR004846">
    <property type="entry name" value="T2SS/T3SS_dom"/>
</dbReference>
<dbReference type="EMBL" id="JANUCP010000002">
    <property type="protein sequence ID" value="MCS3918821.1"/>
    <property type="molecule type" value="Genomic_DNA"/>
</dbReference>
<dbReference type="Gene3D" id="3.10.350.10">
    <property type="entry name" value="LysM domain"/>
    <property type="match status" value="1"/>
</dbReference>
<feature type="domain" description="LysM" evidence="3">
    <location>
        <begin position="28"/>
        <end position="72"/>
    </location>
</feature>
<proteinExistence type="inferred from homology"/>
<dbReference type="Pfam" id="PF04972">
    <property type="entry name" value="BON"/>
    <property type="match status" value="3"/>
</dbReference>
<dbReference type="Pfam" id="PF13629">
    <property type="entry name" value="T2SS-T3SS_pil_N"/>
    <property type="match status" value="1"/>
</dbReference>
<evidence type="ECO:0000256" key="1">
    <source>
        <dbReference type="RuleBase" id="RU004003"/>
    </source>
</evidence>
<organism evidence="4 5">
    <name type="scientific">Candidatus Fervidibacter sacchari</name>
    <dbReference type="NCBI Taxonomy" id="1448929"/>
    <lineage>
        <taxon>Bacteria</taxon>
        <taxon>Candidatus Fervidibacterota</taxon>
        <taxon>Candidatus Fervidibacter</taxon>
    </lineage>
</organism>
<dbReference type="Proteomes" id="UP001204798">
    <property type="component" value="Unassembled WGS sequence"/>
</dbReference>
<evidence type="ECO:0000256" key="2">
    <source>
        <dbReference type="SAM" id="MobiDB-lite"/>
    </source>
</evidence>
<gene>
    <name evidence="4" type="ORF">M2350_001221</name>
</gene>
<dbReference type="CDD" id="cd00118">
    <property type="entry name" value="LysM"/>
    <property type="match status" value="1"/>
</dbReference>
<keyword evidence="5" id="KW-1185">Reference proteome</keyword>
<dbReference type="InterPro" id="IPR050810">
    <property type="entry name" value="Bact_Secretion_Sys_Channel"/>
</dbReference>